<dbReference type="PANTHER" id="PTHR19328:SF75">
    <property type="entry name" value="ALDOSE SUGAR DEHYDROGENASE YLII"/>
    <property type="match status" value="1"/>
</dbReference>
<name>A0A2A5WUC0_9GAMM</name>
<dbReference type="InterPro" id="IPR012938">
    <property type="entry name" value="Glc/Sorbosone_DH"/>
</dbReference>
<dbReference type="EMBL" id="NTKD01000018">
    <property type="protein sequence ID" value="PDH39868.1"/>
    <property type="molecule type" value="Genomic_DNA"/>
</dbReference>
<protein>
    <recommendedName>
        <fullName evidence="1">Glucose/Sorbosone dehydrogenase domain-containing protein</fullName>
    </recommendedName>
</protein>
<feature type="domain" description="Glucose/Sorbosone dehydrogenase" evidence="1">
    <location>
        <begin position="14"/>
        <end position="333"/>
    </location>
</feature>
<dbReference type="AlphaFoldDB" id="A0A2A5WUC0"/>
<evidence type="ECO:0000313" key="3">
    <source>
        <dbReference type="Proteomes" id="UP000219327"/>
    </source>
</evidence>
<dbReference type="PANTHER" id="PTHR19328">
    <property type="entry name" value="HEDGEHOG-INTERACTING PROTEIN"/>
    <property type="match status" value="1"/>
</dbReference>
<dbReference type="Pfam" id="PF07995">
    <property type="entry name" value="GSDH"/>
    <property type="match status" value="1"/>
</dbReference>
<dbReference type="Proteomes" id="UP000219327">
    <property type="component" value="Unassembled WGS sequence"/>
</dbReference>
<evidence type="ECO:0000313" key="2">
    <source>
        <dbReference type="EMBL" id="PDH39868.1"/>
    </source>
</evidence>
<dbReference type="InterPro" id="IPR011042">
    <property type="entry name" value="6-blade_b-propeller_TolB-like"/>
</dbReference>
<dbReference type="Gene3D" id="2.120.10.30">
    <property type="entry name" value="TolB, C-terminal domain"/>
    <property type="match status" value="1"/>
</dbReference>
<proteinExistence type="predicted"/>
<organism evidence="2 3">
    <name type="scientific">OM182 bacterium MED-G24</name>
    <dbReference type="NCBI Taxonomy" id="1986255"/>
    <lineage>
        <taxon>Bacteria</taxon>
        <taxon>Pseudomonadati</taxon>
        <taxon>Pseudomonadota</taxon>
        <taxon>Gammaproteobacteria</taxon>
        <taxon>OMG group</taxon>
        <taxon>OM182 clade</taxon>
    </lineage>
</organism>
<dbReference type="InterPro" id="IPR011041">
    <property type="entry name" value="Quinoprot_gluc/sorb_DH_b-prop"/>
</dbReference>
<gene>
    <name evidence="2" type="ORF">CNE99_04835</name>
</gene>
<evidence type="ECO:0000259" key="1">
    <source>
        <dbReference type="Pfam" id="PF07995"/>
    </source>
</evidence>
<dbReference type="SUPFAM" id="SSF50952">
    <property type="entry name" value="Soluble quinoprotein glucose dehydrogenase"/>
    <property type="match status" value="1"/>
</dbReference>
<accession>A0A2A5WUC0</accession>
<reference evidence="2 3" key="1">
    <citation type="submission" date="2017-08" db="EMBL/GenBank/DDBJ databases">
        <title>Fine stratification of microbial communities through a metagenomic profile of the photic zone.</title>
        <authorList>
            <person name="Haro-Moreno J.M."/>
            <person name="Lopez-Perez M."/>
            <person name="De La Torre J."/>
            <person name="Picazo A."/>
            <person name="Camacho A."/>
            <person name="Rodriguez-Valera F."/>
        </authorList>
    </citation>
    <scope>NUCLEOTIDE SEQUENCE [LARGE SCALE GENOMIC DNA]</scope>
    <source>
        <strain evidence="2">MED-G24</strain>
    </source>
</reference>
<comment type="caution">
    <text evidence="2">The sequence shown here is derived from an EMBL/GenBank/DDBJ whole genome shotgun (WGS) entry which is preliminary data.</text>
</comment>
<sequence>MAENYEVVDVVTDLKVPWGLVWLPDGDMLVSERAGTILRIRDGSVVGEIEGVPEVHNNSQGGLMDLELHPDFEENNWLYFSYASQEGEGNGSNTAIARARLAGDTLKDYELLYKASPNTRGVRHYGSRLEFDRNGYLYFSVGDRGNRDRNPQDLARDGGKVYRIHDDGRIPENNPFLELVRPAVYSGGHRNPQGMAMHPKTGEIWIHEHGPRGGDEVNIVRAGQNYGWPILSHGINYDGTGFAKSKTRKGYQSPIWYWVPSIAPSGMAFVTSDLYPEWQDHLLVGSLKFGYLVLCKLERNKVTHAIPVVRSIGRVRNVRQGPDGMIYVAIDGQGIKRIEPKS</sequence>